<dbReference type="Pfam" id="PF02517">
    <property type="entry name" value="Rce1-like"/>
    <property type="match status" value="1"/>
</dbReference>
<dbReference type="InterPro" id="IPR003675">
    <property type="entry name" value="Rce1/LyrA-like_dom"/>
</dbReference>
<evidence type="ECO:0000259" key="12">
    <source>
        <dbReference type="Pfam" id="PF02517"/>
    </source>
</evidence>
<sequence>MWQVVLIFSETVLLSLLLHCIPQRIRDRGRNDHTVIMIRTAILFTFILSVIGFHKCLLRFKTISNFEMWGLTNKYPLLPILMASIHICILFTGPIVSCYYTSVLCKQSFFSALLSQFNYNYDVFIDLRNLLLAPLLEEILYRGSIMTFLLHSGYSLLQSILISSVAFGSCHFHHIFDAIHSGMPVQVAFFQCLFMFTYTTLFGILVSYVYVRTGSILAATAVHSISNFFSMPSFAFLQSSSPLYPYRKVLLSSLFFGIVGYLVTFKLFLNPQLLNSQFSSLL</sequence>
<feature type="transmembrane region" description="Helical" evidence="11">
    <location>
        <begin position="156"/>
        <end position="176"/>
    </location>
</feature>
<feature type="domain" description="CAAX prenyl protease 2/Lysostaphin resistance protein A-like" evidence="12">
    <location>
        <begin position="126"/>
        <end position="229"/>
    </location>
</feature>
<evidence type="ECO:0000256" key="1">
    <source>
        <dbReference type="ARBA" id="ARBA00004477"/>
    </source>
</evidence>
<comment type="catalytic activity">
    <reaction evidence="9">
        <text>Hydrolyzes the peptide bond -P2-(S-farnesyl or geranylgeranyl)C-P1'-P2'-P3'-COOH where P1' and P2' are amino acids with aliphatic sidechains and P3' is any C-terminal residue.</text>
        <dbReference type="EC" id="3.4.26.1"/>
    </reaction>
</comment>
<dbReference type="PANTHER" id="PTHR13046:SF0">
    <property type="entry name" value="CAAX PRENYL PROTEASE 2"/>
    <property type="match status" value="1"/>
</dbReference>
<evidence type="ECO:0000256" key="2">
    <source>
        <dbReference type="ARBA" id="ARBA00006897"/>
    </source>
</evidence>
<evidence type="ECO:0000256" key="9">
    <source>
        <dbReference type="ARBA" id="ARBA00047280"/>
    </source>
</evidence>
<evidence type="ECO:0000256" key="10">
    <source>
        <dbReference type="ARBA" id="ARBA00049729"/>
    </source>
</evidence>
<gene>
    <name evidence="13" type="ORF">AV274_0659</name>
</gene>
<evidence type="ECO:0000313" key="14">
    <source>
        <dbReference type="Proteomes" id="UP000078348"/>
    </source>
</evidence>
<proteinExistence type="inferred from homology"/>
<evidence type="ECO:0000256" key="5">
    <source>
        <dbReference type="ARBA" id="ARBA00022801"/>
    </source>
</evidence>
<organism evidence="13 14">
    <name type="scientific">Blastocystis sp. subtype 1 (strain ATCC 50177 / NandII)</name>
    <dbReference type="NCBI Taxonomy" id="478820"/>
    <lineage>
        <taxon>Eukaryota</taxon>
        <taxon>Sar</taxon>
        <taxon>Stramenopiles</taxon>
        <taxon>Bigyra</taxon>
        <taxon>Opalozoa</taxon>
        <taxon>Opalinata</taxon>
        <taxon>Blastocystidae</taxon>
        <taxon>Blastocystis</taxon>
    </lineage>
</organism>
<evidence type="ECO:0000313" key="13">
    <source>
        <dbReference type="EMBL" id="OAO17635.1"/>
    </source>
</evidence>
<dbReference type="PANTHER" id="PTHR13046">
    <property type="entry name" value="PROTEASE U48 CAAX PRENYL PROTEASE RCE1"/>
    <property type="match status" value="1"/>
</dbReference>
<accession>A0A196SKQ3</accession>
<feature type="transmembrane region" description="Helical" evidence="11">
    <location>
        <begin position="36"/>
        <end position="57"/>
    </location>
</feature>
<dbReference type="EMBL" id="LXWW01000023">
    <property type="protein sequence ID" value="OAO17635.1"/>
    <property type="molecule type" value="Genomic_DNA"/>
</dbReference>
<keyword evidence="3 13" id="KW-0645">Protease</keyword>
<dbReference type="AlphaFoldDB" id="A0A196SKQ3"/>
<keyword evidence="4 11" id="KW-0812">Transmembrane</keyword>
<dbReference type="EC" id="3.4.26.1" evidence="10"/>
<dbReference type="GO" id="GO:0004222">
    <property type="term" value="F:metalloendopeptidase activity"/>
    <property type="evidence" value="ECO:0007669"/>
    <property type="project" value="InterPro"/>
</dbReference>
<reference evidence="13 14" key="1">
    <citation type="submission" date="2016-05" db="EMBL/GenBank/DDBJ databases">
        <title>Nuclear genome of Blastocystis sp. subtype 1 NandII.</title>
        <authorList>
            <person name="Gentekaki E."/>
            <person name="Curtis B."/>
            <person name="Stairs C."/>
            <person name="Eme L."/>
            <person name="Herman E."/>
            <person name="Klimes V."/>
            <person name="Arias M.C."/>
            <person name="Elias M."/>
            <person name="Hilliou F."/>
            <person name="Klute M."/>
            <person name="Malik S.-B."/>
            <person name="Pightling A."/>
            <person name="Rachubinski R."/>
            <person name="Salas D."/>
            <person name="Schlacht A."/>
            <person name="Suga H."/>
            <person name="Archibald J."/>
            <person name="Ball S.G."/>
            <person name="Clark G."/>
            <person name="Dacks J."/>
            <person name="Van Der Giezen M."/>
            <person name="Tsaousis A."/>
            <person name="Roger A."/>
        </authorList>
    </citation>
    <scope>NUCLEOTIDE SEQUENCE [LARGE SCALE GENOMIC DNA]</scope>
    <source>
        <strain evidence="14">ATCC 50177 / NandII</strain>
    </source>
</reference>
<dbReference type="Proteomes" id="UP000078348">
    <property type="component" value="Unassembled WGS sequence"/>
</dbReference>
<protein>
    <recommendedName>
        <fullName evidence="10">intramembrane prenyl-peptidase Rce1</fullName>
        <ecNumber evidence="10">3.4.26.1</ecNumber>
    </recommendedName>
</protein>
<dbReference type="STRING" id="478820.A0A196SKQ3"/>
<feature type="transmembrane region" description="Helical" evidence="11">
    <location>
        <begin position="216"/>
        <end position="237"/>
    </location>
</feature>
<evidence type="ECO:0000256" key="4">
    <source>
        <dbReference type="ARBA" id="ARBA00022692"/>
    </source>
</evidence>
<evidence type="ECO:0000256" key="7">
    <source>
        <dbReference type="ARBA" id="ARBA00022989"/>
    </source>
</evidence>
<dbReference type="GO" id="GO:0005789">
    <property type="term" value="C:endoplasmic reticulum membrane"/>
    <property type="evidence" value="ECO:0007669"/>
    <property type="project" value="UniProtKB-SubCell"/>
</dbReference>
<keyword evidence="7 11" id="KW-1133">Transmembrane helix</keyword>
<comment type="subcellular location">
    <subcellularLocation>
        <location evidence="1">Endoplasmic reticulum membrane</location>
        <topology evidence="1">Multi-pass membrane protein</topology>
    </subcellularLocation>
</comment>
<evidence type="ECO:0000256" key="8">
    <source>
        <dbReference type="ARBA" id="ARBA00023136"/>
    </source>
</evidence>
<keyword evidence="6" id="KW-0256">Endoplasmic reticulum</keyword>
<evidence type="ECO:0000256" key="11">
    <source>
        <dbReference type="SAM" id="Phobius"/>
    </source>
</evidence>
<comment type="caution">
    <text evidence="13">The sequence shown here is derived from an EMBL/GenBank/DDBJ whole genome shotgun (WGS) entry which is preliminary data.</text>
</comment>
<feature type="transmembrane region" description="Helical" evidence="11">
    <location>
        <begin position="77"/>
        <end position="102"/>
    </location>
</feature>
<dbReference type="OrthoDB" id="271604at2759"/>
<dbReference type="InterPro" id="IPR039731">
    <property type="entry name" value="Rce1"/>
</dbReference>
<feature type="transmembrane region" description="Helical" evidence="11">
    <location>
        <begin position="188"/>
        <end position="210"/>
    </location>
</feature>
<keyword evidence="14" id="KW-1185">Reference proteome</keyword>
<keyword evidence="8 11" id="KW-0472">Membrane</keyword>
<keyword evidence="5" id="KW-0378">Hydrolase</keyword>
<evidence type="ECO:0000256" key="3">
    <source>
        <dbReference type="ARBA" id="ARBA00022670"/>
    </source>
</evidence>
<name>A0A196SKQ3_BLAHN</name>
<comment type="similarity">
    <text evidence="2">Belongs to the peptidase U48 family.</text>
</comment>
<dbReference type="GO" id="GO:0071586">
    <property type="term" value="P:CAAX-box protein processing"/>
    <property type="evidence" value="ECO:0007669"/>
    <property type="project" value="InterPro"/>
</dbReference>
<evidence type="ECO:0000256" key="6">
    <source>
        <dbReference type="ARBA" id="ARBA00022824"/>
    </source>
</evidence>
<feature type="transmembrane region" description="Helical" evidence="11">
    <location>
        <begin position="249"/>
        <end position="269"/>
    </location>
</feature>